<accession>A0A6J4T368</accession>
<organism evidence="1">
    <name type="scientific">uncultured Rubrobacteraceae bacterium</name>
    <dbReference type="NCBI Taxonomy" id="349277"/>
    <lineage>
        <taxon>Bacteria</taxon>
        <taxon>Bacillati</taxon>
        <taxon>Actinomycetota</taxon>
        <taxon>Rubrobacteria</taxon>
        <taxon>Rubrobacterales</taxon>
        <taxon>Rubrobacteraceae</taxon>
        <taxon>environmental samples</taxon>
    </lineage>
</organism>
<feature type="non-terminal residue" evidence="1">
    <location>
        <position position="23"/>
    </location>
</feature>
<protein>
    <submittedName>
        <fullName evidence="1">Uncharacterized protein</fullName>
    </submittedName>
</protein>
<evidence type="ECO:0000313" key="1">
    <source>
        <dbReference type="EMBL" id="CAA9512261.1"/>
    </source>
</evidence>
<gene>
    <name evidence="1" type="ORF">AVDCRST_MAG12-3286</name>
</gene>
<name>A0A6J4T368_9ACTN</name>
<proteinExistence type="predicted"/>
<dbReference type="AlphaFoldDB" id="A0A6J4T368"/>
<reference evidence="1" key="1">
    <citation type="submission" date="2020-02" db="EMBL/GenBank/DDBJ databases">
        <authorList>
            <person name="Meier V. D."/>
        </authorList>
    </citation>
    <scope>NUCLEOTIDE SEQUENCE</scope>
    <source>
        <strain evidence="1">AVDCRST_MAG12</strain>
    </source>
</reference>
<feature type="non-terminal residue" evidence="1">
    <location>
        <position position="1"/>
    </location>
</feature>
<dbReference type="EMBL" id="CADCVK010000456">
    <property type="protein sequence ID" value="CAA9512261.1"/>
    <property type="molecule type" value="Genomic_DNA"/>
</dbReference>
<sequence>SSRRAAGLVARVHRDDVVGYPDV</sequence>